<evidence type="ECO:0000313" key="2">
    <source>
        <dbReference type="EMBL" id="SVB58686.1"/>
    </source>
</evidence>
<dbReference type="InterPro" id="IPR044855">
    <property type="entry name" value="CoA-Trfase_III_dom3_sf"/>
</dbReference>
<proteinExistence type="predicted"/>
<dbReference type="PANTHER" id="PTHR48207:SF3">
    <property type="entry name" value="SUCCINATE--HYDROXYMETHYLGLUTARATE COA-TRANSFERASE"/>
    <property type="match status" value="1"/>
</dbReference>
<evidence type="ECO:0000256" key="1">
    <source>
        <dbReference type="ARBA" id="ARBA00022679"/>
    </source>
</evidence>
<accession>A0A382F6L7</accession>
<protein>
    <recommendedName>
        <fullName evidence="3">CoA transferase</fullName>
    </recommendedName>
</protein>
<dbReference type="PANTHER" id="PTHR48207">
    <property type="entry name" value="SUCCINATE--HYDROXYMETHYLGLUTARATE COA-TRANSFERASE"/>
    <property type="match status" value="1"/>
</dbReference>
<dbReference type="Gene3D" id="3.40.50.10540">
    <property type="entry name" value="Crotonobetainyl-coa:carnitine coa-transferase, domain 1"/>
    <property type="match status" value="1"/>
</dbReference>
<dbReference type="InterPro" id="IPR050483">
    <property type="entry name" value="CoA-transferase_III_domain"/>
</dbReference>
<name>A0A382F6L7_9ZZZZ</name>
<dbReference type="InterPro" id="IPR003673">
    <property type="entry name" value="CoA-Trfase_fam_III"/>
</dbReference>
<dbReference type="SUPFAM" id="SSF89796">
    <property type="entry name" value="CoA-transferase family III (CaiB/BaiF)"/>
    <property type="match status" value="1"/>
</dbReference>
<dbReference type="AlphaFoldDB" id="A0A382F6L7"/>
<dbReference type="EMBL" id="UINC01048304">
    <property type="protein sequence ID" value="SVB58686.1"/>
    <property type="molecule type" value="Genomic_DNA"/>
</dbReference>
<dbReference type="Gene3D" id="3.30.1540.10">
    <property type="entry name" value="formyl-coa transferase, domain 3"/>
    <property type="match status" value="1"/>
</dbReference>
<reference evidence="2" key="1">
    <citation type="submission" date="2018-05" db="EMBL/GenBank/DDBJ databases">
        <authorList>
            <person name="Lanie J.A."/>
            <person name="Ng W.-L."/>
            <person name="Kazmierczak K.M."/>
            <person name="Andrzejewski T.M."/>
            <person name="Davidsen T.M."/>
            <person name="Wayne K.J."/>
            <person name="Tettelin H."/>
            <person name="Glass J.I."/>
            <person name="Rusch D."/>
            <person name="Podicherti R."/>
            <person name="Tsui H.-C.T."/>
            <person name="Winkler M.E."/>
        </authorList>
    </citation>
    <scope>NUCLEOTIDE SEQUENCE</scope>
</reference>
<dbReference type="Pfam" id="PF02515">
    <property type="entry name" value="CoA_transf_3"/>
    <property type="match status" value="1"/>
</dbReference>
<evidence type="ECO:0008006" key="3">
    <source>
        <dbReference type="Google" id="ProtNLM"/>
    </source>
</evidence>
<dbReference type="InterPro" id="IPR023606">
    <property type="entry name" value="CoA-Trfase_III_dom_1_sf"/>
</dbReference>
<sequence>MAQPFSGIRVVDFTQVLAGPYATYQMALLGAEVIKVEHPNGGDQGRGLLAPTPESAAAGMSALASAVNSGKRSLSLDLKHEASHAIVDRLVERADVLVENFKAGAMGKLGFGQERLRELNSRLVYCSISGFGQSGPRSRAAAYDPVIQAASGIMSVTGYPETGPTKVGFWMCDMTTGMNAAFAVASALFRRAHTGQGDYVDVSMLDTAVSLMSPLAGLPINYDVDPPITGNGAPGSGGPSSVFSTADGTVTVAAVTPTQFSAMAYEVGRGDLADDERFTTQVARIEHAAEYQLFMTEAFANDTAANWERRLNAAGVPASKNKQVRELRDDAQLTHREMFQPLPPPPGIAGDFHAVNLGFKLGYDGPSVADPPPTVGQHNDDILGELGFSDDAIAGFQTSGAM</sequence>
<gene>
    <name evidence="2" type="ORF">METZ01_LOCUS211540</name>
</gene>
<organism evidence="2">
    <name type="scientific">marine metagenome</name>
    <dbReference type="NCBI Taxonomy" id="408172"/>
    <lineage>
        <taxon>unclassified sequences</taxon>
        <taxon>metagenomes</taxon>
        <taxon>ecological metagenomes</taxon>
    </lineage>
</organism>
<keyword evidence="1" id="KW-0808">Transferase</keyword>
<dbReference type="GO" id="GO:0008410">
    <property type="term" value="F:CoA-transferase activity"/>
    <property type="evidence" value="ECO:0007669"/>
    <property type="project" value="TreeGrafter"/>
</dbReference>